<sequence length="436" mass="48804">MRLHIFTGLLSLFILTACNGDKKDLETYEPEATEVNQAEIDGLTKTLMEGGDKGWDAQIRTTSGQVFVFNFKFEADGKVAMHCDCNMDQILAAGNSDYSIGAYDEGTVLNFTSYSYLHQLVDPRPEIMGGDPGKGLGSDIEFKLKSQTNDEILLTGVKNKTTLRLVKAKISFEQQFEKEIEDYKEILKLPSYVNDGIIHLNRTADGSRLYRFRMNAEEGTVQIMTYPANAKGAPTIQSPRTKPENGELLFAAPVYLGGDELGGLRYNKETEMVEYLKNNTWTVVGGVDVSEIVGDMGDGKVYRISRPANSPELDVSNDFLTLLNQVKTGLKDEGFIYRDMRLEFIYKGITIMLTNTEGKYLRMSCDYSSAGDNFQITQVGVDLGDTEGQRSQLNPLADYIRGANFKLKWGHIEGEDRLIPVFYDINNTNFAIYSHL</sequence>
<proteinExistence type="predicted"/>
<dbReference type="STRING" id="1346330.M472_10415"/>
<organism evidence="1 2">
    <name type="scientific">Sphingobacterium paucimobilis HER1398</name>
    <dbReference type="NCBI Taxonomy" id="1346330"/>
    <lineage>
        <taxon>Bacteria</taxon>
        <taxon>Pseudomonadati</taxon>
        <taxon>Bacteroidota</taxon>
        <taxon>Sphingobacteriia</taxon>
        <taxon>Sphingobacteriales</taxon>
        <taxon>Sphingobacteriaceae</taxon>
        <taxon>Sphingobacterium</taxon>
    </lineage>
</organism>
<dbReference type="Pfam" id="PF14135">
    <property type="entry name" value="DUF4302"/>
    <property type="match status" value="1"/>
</dbReference>
<dbReference type="Proteomes" id="UP000016584">
    <property type="component" value="Unassembled WGS sequence"/>
</dbReference>
<dbReference type="EMBL" id="ATDL01000015">
    <property type="protein sequence ID" value="ERJ59185.1"/>
    <property type="molecule type" value="Genomic_DNA"/>
</dbReference>
<protein>
    <recommendedName>
        <fullName evidence="3">DUF4302 domain-containing protein</fullName>
    </recommendedName>
</protein>
<keyword evidence="2" id="KW-1185">Reference proteome</keyword>
<dbReference type="InterPro" id="IPR025396">
    <property type="entry name" value="DUF4302"/>
</dbReference>
<dbReference type="OrthoDB" id="707849at2"/>
<dbReference type="RefSeq" id="WP_021070679.1">
    <property type="nucleotide sequence ID" value="NZ_ATDL01000015.1"/>
</dbReference>
<dbReference type="PATRIC" id="fig|1346330.5.peg.2522"/>
<name>U2HV85_9SPHI</name>
<dbReference type="PROSITE" id="PS51257">
    <property type="entry name" value="PROKAR_LIPOPROTEIN"/>
    <property type="match status" value="1"/>
</dbReference>
<reference evidence="1 2" key="1">
    <citation type="journal article" date="2013" name="Genome Announc.">
        <title>The Draft Genome Sequence of Sphingomonas paucimobilis Strain HER1398 (Proteobacteria), Host to the Giant PAU Phage, Indicates That It Is a Member of the Genus Sphingobacterium (Bacteroidetes).</title>
        <authorList>
            <person name="White R.A.III."/>
            <person name="Suttle C.A."/>
        </authorList>
    </citation>
    <scope>NUCLEOTIDE SEQUENCE [LARGE SCALE GENOMIC DNA]</scope>
    <source>
        <strain evidence="1 2">HER1398</strain>
    </source>
</reference>
<accession>U2HV85</accession>
<evidence type="ECO:0000313" key="2">
    <source>
        <dbReference type="Proteomes" id="UP000016584"/>
    </source>
</evidence>
<gene>
    <name evidence="1" type="ORF">M472_10415</name>
</gene>
<evidence type="ECO:0008006" key="3">
    <source>
        <dbReference type="Google" id="ProtNLM"/>
    </source>
</evidence>
<evidence type="ECO:0000313" key="1">
    <source>
        <dbReference type="EMBL" id="ERJ59185.1"/>
    </source>
</evidence>
<dbReference type="AlphaFoldDB" id="U2HV85"/>
<comment type="caution">
    <text evidence="1">The sequence shown here is derived from an EMBL/GenBank/DDBJ whole genome shotgun (WGS) entry which is preliminary data.</text>
</comment>